<evidence type="ECO:0000256" key="6">
    <source>
        <dbReference type="ARBA" id="ARBA00022777"/>
    </source>
</evidence>
<dbReference type="InterPro" id="IPR011006">
    <property type="entry name" value="CheY-like_superfamily"/>
</dbReference>
<dbReference type="PROSITE" id="PS50110">
    <property type="entry name" value="RESPONSE_REGULATORY"/>
    <property type="match status" value="1"/>
</dbReference>
<feature type="transmembrane region" description="Helical" evidence="13">
    <location>
        <begin position="793"/>
        <end position="813"/>
    </location>
</feature>
<dbReference type="SUPFAM" id="SSF46689">
    <property type="entry name" value="Homeodomain-like"/>
    <property type="match status" value="1"/>
</dbReference>
<evidence type="ECO:0000256" key="11">
    <source>
        <dbReference type="ARBA" id="ARBA00023163"/>
    </source>
</evidence>
<dbReference type="SUPFAM" id="SSF63829">
    <property type="entry name" value="Calcium-dependent phosphotriesterase"/>
    <property type="match status" value="1"/>
</dbReference>
<keyword evidence="3 12" id="KW-0597">Phosphoprotein</keyword>
<dbReference type="Pfam" id="PF00072">
    <property type="entry name" value="Response_reg"/>
    <property type="match status" value="1"/>
</dbReference>
<reference evidence="17 18" key="1">
    <citation type="submission" date="2021-05" db="EMBL/GenBank/DDBJ databases">
        <title>Comparative genomic studies on the polysaccharide-degrading batcterial strains of the Flammeovirga genus.</title>
        <authorList>
            <person name="Zewei F."/>
            <person name="Zheng Z."/>
            <person name="Yu L."/>
            <person name="Ruyue G."/>
            <person name="Yanhong M."/>
            <person name="Yuanyuan C."/>
            <person name="Jingyan G."/>
            <person name="Wenjun H."/>
        </authorList>
    </citation>
    <scope>NUCLEOTIDE SEQUENCE [LARGE SCALE GENOMIC DNA]</scope>
    <source>
        <strain evidence="17 18">NBRC:100898</strain>
    </source>
</reference>
<keyword evidence="7" id="KW-0067">ATP-binding</keyword>
<evidence type="ECO:0000259" key="14">
    <source>
        <dbReference type="PROSITE" id="PS01124"/>
    </source>
</evidence>
<dbReference type="Gene3D" id="2.60.40.10">
    <property type="entry name" value="Immunoglobulins"/>
    <property type="match status" value="1"/>
</dbReference>
<organism evidence="17 18">
    <name type="scientific">Flammeovirga yaeyamensis</name>
    <dbReference type="NCBI Taxonomy" id="367791"/>
    <lineage>
        <taxon>Bacteria</taxon>
        <taxon>Pseudomonadati</taxon>
        <taxon>Bacteroidota</taxon>
        <taxon>Cytophagia</taxon>
        <taxon>Cytophagales</taxon>
        <taxon>Flammeovirgaceae</taxon>
        <taxon>Flammeovirga</taxon>
    </lineage>
</organism>
<keyword evidence="10" id="KW-0238">DNA-binding</keyword>
<feature type="domain" description="Histidine kinase" evidence="15">
    <location>
        <begin position="846"/>
        <end position="1065"/>
    </location>
</feature>
<dbReference type="InterPro" id="IPR009057">
    <property type="entry name" value="Homeodomain-like_sf"/>
</dbReference>
<dbReference type="InterPro" id="IPR003594">
    <property type="entry name" value="HATPase_dom"/>
</dbReference>
<feature type="domain" description="Response regulatory" evidence="16">
    <location>
        <begin position="1109"/>
        <end position="1224"/>
    </location>
</feature>
<dbReference type="Pfam" id="PF12833">
    <property type="entry name" value="HTH_18"/>
    <property type="match status" value="1"/>
</dbReference>
<keyword evidence="4" id="KW-0808">Transferase</keyword>
<keyword evidence="9" id="KW-0805">Transcription regulation</keyword>
<dbReference type="Gene3D" id="1.10.287.130">
    <property type="match status" value="1"/>
</dbReference>
<dbReference type="SMART" id="SM00448">
    <property type="entry name" value="REC"/>
    <property type="match status" value="1"/>
</dbReference>
<gene>
    <name evidence="17" type="ORF">KMW28_19165</name>
</gene>
<feature type="modified residue" description="4-aspartylphosphate" evidence="12">
    <location>
        <position position="1157"/>
    </location>
</feature>
<dbReference type="Pfam" id="PF00512">
    <property type="entry name" value="HisKA"/>
    <property type="match status" value="1"/>
</dbReference>
<keyword evidence="13" id="KW-1133">Transmembrane helix</keyword>
<dbReference type="CDD" id="cd00082">
    <property type="entry name" value="HisKA"/>
    <property type="match status" value="1"/>
</dbReference>
<dbReference type="EC" id="2.7.13.3" evidence="2"/>
<dbReference type="SMART" id="SM00388">
    <property type="entry name" value="HisKA"/>
    <property type="match status" value="1"/>
</dbReference>
<accession>A0AAX1N2S6</accession>
<dbReference type="FunFam" id="3.30.565.10:FF:000037">
    <property type="entry name" value="Hybrid sensor histidine kinase/response regulator"/>
    <property type="match status" value="1"/>
</dbReference>
<dbReference type="InterPro" id="IPR005467">
    <property type="entry name" value="His_kinase_dom"/>
</dbReference>
<dbReference type="InterPro" id="IPR011110">
    <property type="entry name" value="Reg_prop"/>
</dbReference>
<dbReference type="InterPro" id="IPR018060">
    <property type="entry name" value="HTH_AraC"/>
</dbReference>
<dbReference type="InterPro" id="IPR004358">
    <property type="entry name" value="Sig_transdc_His_kin-like_C"/>
</dbReference>
<comment type="catalytic activity">
    <reaction evidence="1">
        <text>ATP + protein L-histidine = ADP + protein N-phospho-L-histidine.</text>
        <dbReference type="EC" id="2.7.13.3"/>
    </reaction>
</comment>
<dbReference type="PRINTS" id="PR00344">
    <property type="entry name" value="BCTRLSENSOR"/>
</dbReference>
<dbReference type="SUPFAM" id="SSF47384">
    <property type="entry name" value="Homodimeric domain of signal transducing histidine kinase"/>
    <property type="match status" value="1"/>
</dbReference>
<dbReference type="Gene3D" id="1.10.10.60">
    <property type="entry name" value="Homeodomain-like"/>
    <property type="match status" value="1"/>
</dbReference>
<keyword evidence="11" id="KW-0804">Transcription</keyword>
<evidence type="ECO:0000256" key="4">
    <source>
        <dbReference type="ARBA" id="ARBA00022679"/>
    </source>
</evidence>
<dbReference type="PANTHER" id="PTHR43547">
    <property type="entry name" value="TWO-COMPONENT HISTIDINE KINASE"/>
    <property type="match status" value="1"/>
</dbReference>
<dbReference type="InterPro" id="IPR036890">
    <property type="entry name" value="HATPase_C_sf"/>
</dbReference>
<keyword evidence="5" id="KW-0547">Nucleotide-binding</keyword>
<evidence type="ECO:0000313" key="17">
    <source>
        <dbReference type="EMBL" id="QWG01737.1"/>
    </source>
</evidence>
<dbReference type="PROSITE" id="PS50109">
    <property type="entry name" value="HIS_KIN"/>
    <property type="match status" value="1"/>
</dbReference>
<dbReference type="InterPro" id="IPR018062">
    <property type="entry name" value="HTH_AraC-typ_CS"/>
</dbReference>
<dbReference type="CDD" id="cd17574">
    <property type="entry name" value="REC_OmpR"/>
    <property type="match status" value="1"/>
</dbReference>
<evidence type="ECO:0000256" key="10">
    <source>
        <dbReference type="ARBA" id="ARBA00023125"/>
    </source>
</evidence>
<dbReference type="InterPro" id="IPR036097">
    <property type="entry name" value="HisK_dim/P_sf"/>
</dbReference>
<dbReference type="InterPro" id="IPR001789">
    <property type="entry name" value="Sig_transdc_resp-reg_receiver"/>
</dbReference>
<dbReference type="KEGG" id="fya:KMW28_19165"/>
<dbReference type="PROSITE" id="PS01124">
    <property type="entry name" value="HTH_ARAC_FAMILY_2"/>
    <property type="match status" value="1"/>
</dbReference>
<dbReference type="InterPro" id="IPR003661">
    <property type="entry name" value="HisK_dim/P_dom"/>
</dbReference>
<evidence type="ECO:0000256" key="2">
    <source>
        <dbReference type="ARBA" id="ARBA00012438"/>
    </source>
</evidence>
<dbReference type="InterPro" id="IPR015943">
    <property type="entry name" value="WD40/YVTN_repeat-like_dom_sf"/>
</dbReference>
<dbReference type="Gene3D" id="2.130.10.10">
    <property type="entry name" value="YVTN repeat-like/Quinoprotein amine dehydrogenase"/>
    <property type="match status" value="3"/>
</dbReference>
<keyword evidence="8" id="KW-0902">Two-component regulatory system</keyword>
<dbReference type="Gene3D" id="3.30.565.10">
    <property type="entry name" value="Histidine kinase-like ATPase, C-terminal domain"/>
    <property type="match status" value="1"/>
</dbReference>
<evidence type="ECO:0000256" key="12">
    <source>
        <dbReference type="PROSITE-ProRule" id="PRU00169"/>
    </source>
</evidence>
<dbReference type="Gene3D" id="3.40.50.2300">
    <property type="match status" value="1"/>
</dbReference>
<evidence type="ECO:0000256" key="7">
    <source>
        <dbReference type="ARBA" id="ARBA00022840"/>
    </source>
</evidence>
<dbReference type="PANTHER" id="PTHR43547:SF2">
    <property type="entry name" value="HYBRID SIGNAL TRANSDUCTION HISTIDINE KINASE C"/>
    <property type="match status" value="1"/>
</dbReference>
<dbReference type="PROSITE" id="PS00041">
    <property type="entry name" value="HTH_ARAC_FAMILY_1"/>
    <property type="match status" value="1"/>
</dbReference>
<dbReference type="SMART" id="SM00342">
    <property type="entry name" value="HTH_ARAC"/>
    <property type="match status" value="1"/>
</dbReference>
<keyword evidence="18" id="KW-1185">Reference proteome</keyword>
<dbReference type="Pfam" id="PF07494">
    <property type="entry name" value="Reg_prop"/>
    <property type="match status" value="5"/>
</dbReference>
<evidence type="ECO:0000259" key="16">
    <source>
        <dbReference type="PROSITE" id="PS50110"/>
    </source>
</evidence>
<dbReference type="SMART" id="SM00387">
    <property type="entry name" value="HATPase_c"/>
    <property type="match status" value="1"/>
</dbReference>
<dbReference type="FunFam" id="1.10.287.130:FF:000034">
    <property type="entry name" value="Two-component system sensor histidine kinase/response regulator"/>
    <property type="match status" value="1"/>
</dbReference>
<keyword evidence="13" id="KW-0812">Transmembrane</keyword>
<dbReference type="GO" id="GO:0000155">
    <property type="term" value="F:phosphorelay sensor kinase activity"/>
    <property type="evidence" value="ECO:0007669"/>
    <property type="project" value="InterPro"/>
</dbReference>
<keyword evidence="6" id="KW-0418">Kinase</keyword>
<dbReference type="GO" id="GO:0005524">
    <property type="term" value="F:ATP binding"/>
    <property type="evidence" value="ECO:0007669"/>
    <property type="project" value="UniProtKB-KW"/>
</dbReference>
<dbReference type="InterPro" id="IPR011047">
    <property type="entry name" value="Quinoprotein_ADH-like_sf"/>
</dbReference>
<keyword evidence="13" id="KW-0472">Membrane</keyword>
<dbReference type="Proteomes" id="UP000678679">
    <property type="component" value="Chromosome 1"/>
</dbReference>
<evidence type="ECO:0000256" key="3">
    <source>
        <dbReference type="ARBA" id="ARBA00022553"/>
    </source>
</evidence>
<evidence type="ECO:0000256" key="1">
    <source>
        <dbReference type="ARBA" id="ARBA00000085"/>
    </source>
</evidence>
<evidence type="ECO:0000313" key="18">
    <source>
        <dbReference type="Proteomes" id="UP000678679"/>
    </source>
</evidence>
<evidence type="ECO:0000256" key="13">
    <source>
        <dbReference type="SAM" id="Phobius"/>
    </source>
</evidence>
<evidence type="ECO:0000259" key="15">
    <source>
        <dbReference type="PROSITE" id="PS50109"/>
    </source>
</evidence>
<proteinExistence type="predicted"/>
<dbReference type="SUPFAM" id="SSF52172">
    <property type="entry name" value="CheY-like"/>
    <property type="match status" value="1"/>
</dbReference>
<evidence type="ECO:0000256" key="8">
    <source>
        <dbReference type="ARBA" id="ARBA00023012"/>
    </source>
</evidence>
<dbReference type="RefSeq" id="WP_169666000.1">
    <property type="nucleotide sequence ID" value="NZ_CP076132.1"/>
</dbReference>
<protein>
    <recommendedName>
        <fullName evidence="2">histidine kinase</fullName>
        <ecNumber evidence="2">2.7.13.3</ecNumber>
    </recommendedName>
</protein>
<dbReference type="InterPro" id="IPR013783">
    <property type="entry name" value="Ig-like_fold"/>
</dbReference>
<dbReference type="GO" id="GO:0043565">
    <property type="term" value="F:sequence-specific DNA binding"/>
    <property type="evidence" value="ECO:0007669"/>
    <property type="project" value="InterPro"/>
</dbReference>
<dbReference type="GO" id="GO:0003700">
    <property type="term" value="F:DNA-binding transcription factor activity"/>
    <property type="evidence" value="ECO:0007669"/>
    <property type="project" value="InterPro"/>
</dbReference>
<dbReference type="SUPFAM" id="SSF50998">
    <property type="entry name" value="Quinoprotein alcohol dehydrogenase-like"/>
    <property type="match status" value="1"/>
</dbReference>
<dbReference type="InterPro" id="IPR011123">
    <property type="entry name" value="Y_Y_Y"/>
</dbReference>
<dbReference type="Pfam" id="PF07495">
    <property type="entry name" value="Y_Y_Y"/>
    <property type="match status" value="1"/>
</dbReference>
<dbReference type="SUPFAM" id="SSF55874">
    <property type="entry name" value="ATPase domain of HSP90 chaperone/DNA topoisomerase II/histidine kinase"/>
    <property type="match status" value="1"/>
</dbReference>
<feature type="domain" description="HTH araC/xylS-type" evidence="14">
    <location>
        <begin position="1256"/>
        <end position="1355"/>
    </location>
</feature>
<dbReference type="EMBL" id="CP076132">
    <property type="protein sequence ID" value="QWG01737.1"/>
    <property type="molecule type" value="Genomic_DNA"/>
</dbReference>
<evidence type="ECO:0000256" key="5">
    <source>
        <dbReference type="ARBA" id="ARBA00022741"/>
    </source>
</evidence>
<name>A0AAX1N2S6_9BACT</name>
<evidence type="ECO:0000256" key="9">
    <source>
        <dbReference type="ARBA" id="ARBA00023015"/>
    </source>
</evidence>
<dbReference type="Pfam" id="PF02518">
    <property type="entry name" value="HATPase_c"/>
    <property type="match status" value="1"/>
</dbReference>
<sequence>MKNWTITFFIWLSVLPYVFSQALPKRLQFDYLNTKDGLSQSNAITLLEDHQGQIWVGTRDGLNRYDGKKIDIFRNDPQNPNTLSNSDILDLALDNHVGIWVGTYHGLNHFDYQTRKVTRYLSGPSDSDQLSNNTVRSVATLKNGKVLVGTRDGLNILDPKTGRFTKFFHKDNDESSLPDNHVFKIYVGKDETVWIGTAKGLCILHQKGEDYYFEQIKPLKGKQLFVQEIISSSSNATWIGTKENGLIQLDENRRFVKQFKEENSDFSNNNVRAMTFDQEGRLWVGTYNGLNIITPNQQLITAYASYYISNDLSGNKIKSLHCSKDGTVWIGTYYSGVNTWNARNFNFNFINQTTTNNRLVHNVISSIEEHNGVFYFGTEGLGYISWDKTKDQFKNLNVKNSSLKSNYIKCLKVDPYRNELWVCTLDSGIVILDAQNNKKKLILNQKSGLSHNAVYDVAQYDKDHWWIATFGGGLNLYNRKTRKVEFNIQTKNSQLSDDMIRTMLVDADKNLWLGTQTGLTYLEINSKTFEVTSSAQYFVDDKKGMSADVIEIFQSKKGTIYVGTRELGMHQLIDDHFEFIDLFANLSASSQYIHAIEEDNNGTLWISSNNGIMSYAPQTGTKKIYQEADGLISKGFNNKASLKSTDGLMYFAGPTGIIQFDPEAFLENKYAPSVQLNDLWVNNQLVLPNDSTHILSQTLDQTQKVILNYDQSNFTIDFAFGSYVNSDKNQFVYRIKGLDDQWKFTNDYKANFTIQQAGNYEFQIKGVNNDGFESEHLKVLKIQVRPAPWLSPWALILYGCLIILVAIIVFLVMKRQTSLQYKLELNRKINQQEQEVNKSKLQFFTNISHEFRTPLTLILGTLEQIISDYQGSSQVYKKLTIMQRNTQQLMKLINQLMDFRKLENDKLKLEVVEGNIVVFTKSIFQSFQSMATKGNYQYIFESSKESISVFYDPHKLERVMYNLLSNAFKYTPHNEKIEVKISEEEHQIKISISDTGEGFPSEFKEKIFDRFYQISKELRKNQKNYGTGLGLAISKNIIELHQGELQVESEEGKGSCFTILLQKGNDHFEMEDLDRETPTQLYPMVADYTEEKKHGINVDQIVKVKEKQTLLVVEDNIEVRNFIVELLLSEYNIIEAENGEKGIEAVKENAIDLIISDVMMPEMDGITMCKHLKTNVKTSHIPIILLTARTAEQYKHEGLEIGADEYLNKPFNVQELKLKVRNLLRFVDQLKIKFKEENVIRPSEITLSSVDEELLDKAISIIDENIENQFFNVEQFGEDLGLSRTMLFTKIKMWTGLTPNEFILSMRMKRAAQLIEQNKINISQICYKVGFKDPKYFSKSFKKYHGCTPTAYGKKFQENVEIEP</sequence>